<dbReference type="InterPro" id="IPR017871">
    <property type="entry name" value="ABC_transporter-like_CS"/>
</dbReference>
<dbReference type="STRING" id="1123014.SAMN02745746_02510"/>
<evidence type="ECO:0000256" key="3">
    <source>
        <dbReference type="ARBA" id="ARBA00022496"/>
    </source>
</evidence>
<dbReference type="AlphaFoldDB" id="A0A1Y6BVW1"/>
<dbReference type="RefSeq" id="WP_085276737.1">
    <property type="nucleotide sequence ID" value="NZ_FXAG01000013.1"/>
</dbReference>
<protein>
    <submittedName>
        <fullName evidence="10">ABC-type Fe3+/spermidine/putrescine transport systems, ATPase components</fullName>
    </submittedName>
</protein>
<keyword evidence="7" id="KW-0406">Ion transport</keyword>
<dbReference type="InterPro" id="IPR003439">
    <property type="entry name" value="ABC_transporter-like_ATP-bd"/>
</dbReference>
<dbReference type="SUPFAM" id="SSF52540">
    <property type="entry name" value="P-loop containing nucleoside triphosphate hydrolases"/>
    <property type="match status" value="1"/>
</dbReference>
<dbReference type="SMART" id="SM00382">
    <property type="entry name" value="AAA"/>
    <property type="match status" value="1"/>
</dbReference>
<dbReference type="PROSITE" id="PS00211">
    <property type="entry name" value="ABC_TRANSPORTER_1"/>
    <property type="match status" value="1"/>
</dbReference>
<gene>
    <name evidence="10" type="ORF">SAMN02745746_02510</name>
</gene>
<organism evidence="10 11">
    <name type="scientific">Pseudogulbenkiania subflava DSM 22618</name>
    <dbReference type="NCBI Taxonomy" id="1123014"/>
    <lineage>
        <taxon>Bacteria</taxon>
        <taxon>Pseudomonadati</taxon>
        <taxon>Pseudomonadota</taxon>
        <taxon>Betaproteobacteria</taxon>
        <taxon>Neisseriales</taxon>
        <taxon>Chromobacteriaceae</taxon>
        <taxon>Pseudogulbenkiania</taxon>
    </lineage>
</organism>
<dbReference type="FunFam" id="3.40.50.300:FF:000425">
    <property type="entry name" value="Probable ABC transporter, ATP-binding subunit"/>
    <property type="match status" value="1"/>
</dbReference>
<keyword evidence="2" id="KW-1003">Cell membrane</keyword>
<dbReference type="Pfam" id="PF00005">
    <property type="entry name" value="ABC_tran"/>
    <property type="match status" value="1"/>
</dbReference>
<keyword evidence="8" id="KW-0472">Membrane</keyword>
<dbReference type="InterPro" id="IPR003593">
    <property type="entry name" value="AAA+_ATPase"/>
</dbReference>
<dbReference type="PANTHER" id="PTHR42781">
    <property type="entry name" value="SPERMIDINE/PUTRESCINE IMPORT ATP-BINDING PROTEIN POTA"/>
    <property type="match status" value="1"/>
</dbReference>
<evidence type="ECO:0000256" key="6">
    <source>
        <dbReference type="ARBA" id="ARBA00023004"/>
    </source>
</evidence>
<reference evidence="11" key="1">
    <citation type="submission" date="2017-04" db="EMBL/GenBank/DDBJ databases">
        <authorList>
            <person name="Varghese N."/>
            <person name="Submissions S."/>
        </authorList>
    </citation>
    <scope>NUCLEOTIDE SEQUENCE [LARGE SCALE GENOMIC DNA]</scope>
    <source>
        <strain evidence="11">DSM 22618</strain>
    </source>
</reference>
<proteinExistence type="predicted"/>
<keyword evidence="4" id="KW-0547">Nucleotide-binding</keyword>
<dbReference type="InterPro" id="IPR027417">
    <property type="entry name" value="P-loop_NTPase"/>
</dbReference>
<dbReference type="GO" id="GO:0015697">
    <property type="term" value="P:quaternary ammonium group transport"/>
    <property type="evidence" value="ECO:0007669"/>
    <property type="project" value="UniProtKB-ARBA"/>
</dbReference>
<evidence type="ECO:0000259" key="9">
    <source>
        <dbReference type="PROSITE" id="PS50893"/>
    </source>
</evidence>
<keyword evidence="1" id="KW-0813">Transport</keyword>
<dbReference type="PROSITE" id="PS50893">
    <property type="entry name" value="ABC_TRANSPORTER_2"/>
    <property type="match status" value="1"/>
</dbReference>
<evidence type="ECO:0000256" key="5">
    <source>
        <dbReference type="ARBA" id="ARBA00022840"/>
    </source>
</evidence>
<dbReference type="PANTHER" id="PTHR42781:SF4">
    <property type="entry name" value="SPERMIDINE_PUTRESCINE IMPORT ATP-BINDING PROTEIN POTA"/>
    <property type="match status" value="1"/>
</dbReference>
<sequence>MLELVNLCKAFGQRVVADHLSLNVADGETLALLGPSGCGKSTLLKMIAGLERPDAGQIRLGGVDLTALAPEARQVALMFQDFALFPHLDVRDNVAFGLIERRLPRREAYARAERALAELGLAGYEARRVWTLSGGEQQRVALARALVTSPRLLLLDEPFSSLDAHLRQSLQAEFRRRLAAARIPAILVTHDRAEAFALADRVAVLQQGRVVQCGRPQELLAAPRNAWVASFIGYHNVLDDGVLPEQAFLLGPAHPPARVERVDSLSEGIRVELTQQAAHFTLTLSAREAAQFPEGLRAGQDIGLGIDRSRLIRFAGA</sequence>
<dbReference type="GO" id="GO:0015408">
    <property type="term" value="F:ABC-type ferric iron transporter activity"/>
    <property type="evidence" value="ECO:0007669"/>
    <property type="project" value="InterPro"/>
</dbReference>
<evidence type="ECO:0000256" key="4">
    <source>
        <dbReference type="ARBA" id="ARBA00022741"/>
    </source>
</evidence>
<dbReference type="CDD" id="cd03259">
    <property type="entry name" value="ABC_Carb_Solutes_like"/>
    <property type="match status" value="1"/>
</dbReference>
<feature type="domain" description="ABC transporter" evidence="9">
    <location>
        <begin position="2"/>
        <end position="232"/>
    </location>
</feature>
<dbReference type="Gene3D" id="3.40.50.300">
    <property type="entry name" value="P-loop containing nucleotide triphosphate hydrolases"/>
    <property type="match status" value="1"/>
</dbReference>
<dbReference type="GO" id="GO:0016020">
    <property type="term" value="C:membrane"/>
    <property type="evidence" value="ECO:0007669"/>
    <property type="project" value="InterPro"/>
</dbReference>
<evidence type="ECO:0000313" key="11">
    <source>
        <dbReference type="Proteomes" id="UP000192920"/>
    </source>
</evidence>
<dbReference type="Proteomes" id="UP000192920">
    <property type="component" value="Unassembled WGS sequence"/>
</dbReference>
<name>A0A1Y6BVW1_9NEIS</name>
<evidence type="ECO:0000256" key="8">
    <source>
        <dbReference type="ARBA" id="ARBA00023136"/>
    </source>
</evidence>
<dbReference type="InterPro" id="IPR015853">
    <property type="entry name" value="ABC_transpr_FbpC"/>
</dbReference>
<dbReference type="GO" id="GO:0016887">
    <property type="term" value="F:ATP hydrolysis activity"/>
    <property type="evidence" value="ECO:0007669"/>
    <property type="project" value="InterPro"/>
</dbReference>
<dbReference type="GO" id="GO:0005524">
    <property type="term" value="F:ATP binding"/>
    <property type="evidence" value="ECO:0007669"/>
    <property type="project" value="UniProtKB-KW"/>
</dbReference>
<keyword evidence="11" id="KW-1185">Reference proteome</keyword>
<accession>A0A1Y6BVW1</accession>
<dbReference type="InterPro" id="IPR050093">
    <property type="entry name" value="ABC_SmlMolc_Importer"/>
</dbReference>
<keyword evidence="3" id="KW-0410">Iron transport</keyword>
<keyword evidence="5" id="KW-0067">ATP-binding</keyword>
<dbReference type="EMBL" id="FXAG01000013">
    <property type="protein sequence ID" value="SMF31373.1"/>
    <property type="molecule type" value="Genomic_DNA"/>
</dbReference>
<evidence type="ECO:0000313" key="10">
    <source>
        <dbReference type="EMBL" id="SMF31373.1"/>
    </source>
</evidence>
<evidence type="ECO:0000256" key="1">
    <source>
        <dbReference type="ARBA" id="ARBA00022448"/>
    </source>
</evidence>
<evidence type="ECO:0000256" key="7">
    <source>
        <dbReference type="ARBA" id="ARBA00023065"/>
    </source>
</evidence>
<evidence type="ECO:0000256" key="2">
    <source>
        <dbReference type="ARBA" id="ARBA00022475"/>
    </source>
</evidence>
<keyword evidence="6" id="KW-0408">Iron</keyword>